<dbReference type="RefSeq" id="WP_377211358.1">
    <property type="nucleotide sequence ID" value="NZ_JBHTJV010000003.1"/>
</dbReference>
<dbReference type="PROSITE" id="PS51257">
    <property type="entry name" value="PROKAR_LIPOPROTEIN"/>
    <property type="match status" value="1"/>
</dbReference>
<proteinExistence type="predicted"/>
<dbReference type="Proteomes" id="UP001597101">
    <property type="component" value="Unassembled WGS sequence"/>
</dbReference>
<sequence length="346" mass="38330">MFRIATALLGALALAGCNEQSGDPNSKVKPAEYGMAAQPTVLVSGEGNYHWISEFVDGFRLSAVTGNPATVKQLARNGCAVAQPTDEQEFHSVMTYSSGMSSRIFAYNRADLLAEAATYVKSAKNNRRPYQYMIGGRTPKEVLNVNDVMIAKQDKPAYLVLISGVENVVWNIHPAEGAKIDQIVLVGENTQGIANVPEGTNVHSIIGSTPKKCGGRVWFRYTENGRIPRKLNDPTSGWDKDALREGLEKVTKNHRKFALWFRKTFGKNLEKSTIQMDRATHVLFGQMTTGSPKITYQPIAGSVVHLARHDHYHFGDQKEFRAKFEAQVMDLLNKEMGISLDELAKK</sequence>
<reference evidence="2" key="1">
    <citation type="journal article" date="2019" name="Int. J. Syst. Evol. Microbiol.">
        <title>The Global Catalogue of Microorganisms (GCM) 10K type strain sequencing project: providing services to taxonomists for standard genome sequencing and annotation.</title>
        <authorList>
            <consortium name="The Broad Institute Genomics Platform"/>
            <consortium name="The Broad Institute Genome Sequencing Center for Infectious Disease"/>
            <person name="Wu L."/>
            <person name="Ma J."/>
        </authorList>
    </citation>
    <scope>NUCLEOTIDE SEQUENCE [LARGE SCALE GENOMIC DNA]</scope>
    <source>
        <strain evidence="2">CCUG 60023</strain>
    </source>
</reference>
<protein>
    <submittedName>
        <fullName evidence="1">Uncharacterized protein</fullName>
    </submittedName>
</protein>
<accession>A0ABW3FAN5</accession>
<comment type="caution">
    <text evidence="1">The sequence shown here is derived from an EMBL/GenBank/DDBJ whole genome shotgun (WGS) entry which is preliminary data.</text>
</comment>
<name>A0ABW3FAN5_9HYPH</name>
<keyword evidence="2" id="KW-1185">Reference proteome</keyword>
<dbReference type="EMBL" id="JBHTJV010000003">
    <property type="protein sequence ID" value="MFD0915497.1"/>
    <property type="molecule type" value="Genomic_DNA"/>
</dbReference>
<organism evidence="1 2">
    <name type="scientific">Pseudahrensia aquimaris</name>
    <dbReference type="NCBI Taxonomy" id="744461"/>
    <lineage>
        <taxon>Bacteria</taxon>
        <taxon>Pseudomonadati</taxon>
        <taxon>Pseudomonadota</taxon>
        <taxon>Alphaproteobacteria</taxon>
        <taxon>Hyphomicrobiales</taxon>
        <taxon>Ahrensiaceae</taxon>
        <taxon>Pseudahrensia</taxon>
    </lineage>
</organism>
<evidence type="ECO:0000313" key="1">
    <source>
        <dbReference type="EMBL" id="MFD0915497.1"/>
    </source>
</evidence>
<evidence type="ECO:0000313" key="2">
    <source>
        <dbReference type="Proteomes" id="UP001597101"/>
    </source>
</evidence>
<gene>
    <name evidence="1" type="ORF">ACFQ14_03655</name>
</gene>